<evidence type="ECO:0000313" key="1">
    <source>
        <dbReference type="EMBL" id="MBM3318698.1"/>
    </source>
</evidence>
<name>A0A937XA54_UNCEI</name>
<dbReference type="EMBL" id="VGIY01000450">
    <property type="protein sequence ID" value="MBM3318698.1"/>
    <property type="molecule type" value="Genomic_DNA"/>
</dbReference>
<dbReference type="AlphaFoldDB" id="A0A937XA54"/>
<evidence type="ECO:0000313" key="2">
    <source>
        <dbReference type="Proteomes" id="UP000748308"/>
    </source>
</evidence>
<evidence type="ECO:0008006" key="3">
    <source>
        <dbReference type="Google" id="ProtNLM"/>
    </source>
</evidence>
<dbReference type="InterPro" id="IPR011990">
    <property type="entry name" value="TPR-like_helical_dom_sf"/>
</dbReference>
<dbReference type="Gene3D" id="1.25.40.10">
    <property type="entry name" value="Tetratricopeptide repeat domain"/>
    <property type="match status" value="1"/>
</dbReference>
<accession>A0A937XA54</accession>
<dbReference type="Proteomes" id="UP000748308">
    <property type="component" value="Unassembled WGS sequence"/>
</dbReference>
<comment type="caution">
    <text evidence="1">The sequence shown here is derived from an EMBL/GenBank/DDBJ whole genome shotgun (WGS) entry which is preliminary data.</text>
</comment>
<proteinExistence type="predicted"/>
<protein>
    <recommendedName>
        <fullName evidence="3">Tetratricopeptide repeat protein</fullName>
    </recommendedName>
</protein>
<organism evidence="1 2">
    <name type="scientific">Eiseniibacteriota bacterium</name>
    <dbReference type="NCBI Taxonomy" id="2212470"/>
    <lineage>
        <taxon>Bacteria</taxon>
        <taxon>Candidatus Eiseniibacteriota</taxon>
    </lineage>
</organism>
<gene>
    <name evidence="1" type="ORF">FJY75_12680</name>
</gene>
<reference evidence="1" key="1">
    <citation type="submission" date="2019-03" db="EMBL/GenBank/DDBJ databases">
        <title>Lake Tanganyika Metagenome-Assembled Genomes (MAGs).</title>
        <authorList>
            <person name="Tran P."/>
        </authorList>
    </citation>
    <scope>NUCLEOTIDE SEQUENCE</scope>
    <source>
        <strain evidence="1">M_DeepCast_400m_m2_100</strain>
    </source>
</reference>
<sequence>MAAAAAMARPAPADVVASRAEADATGAWLTLTWPRPVTCRSTERPRELLLEFDRPLVLGDIDALPRQMHPWVRTAVQGYDTLLLGTAQDCRFDVTATGTTLRVRVRPLPTAGMETAVAGSPDIDAEVRVARDLFESGRLGPAIRSLERLRAAHPSDAQAAAALAYYESLRGRWRRADGLYREAVRLDPTDAELRQDWRDLHAERAPQAGLSLVRDTDGDDIESLRAHADARWMPGDGVEAGGWADAIRLDADALQTDDGRDEPFHGERQWAGVFVRYTTERARWVRAEGFASGAGAGGHVSAGRWDNLGETSFLADYRRPYWEVSEGIAGDATRDRLALRRSL</sequence>
<dbReference type="SUPFAM" id="SSF48452">
    <property type="entry name" value="TPR-like"/>
    <property type="match status" value="1"/>
</dbReference>
<feature type="non-terminal residue" evidence="1">
    <location>
        <position position="343"/>
    </location>
</feature>